<organism evidence="2 3">
    <name type="scientific">Araneus ventricosus</name>
    <name type="common">Orbweaver spider</name>
    <name type="synonym">Epeira ventricosa</name>
    <dbReference type="NCBI Taxonomy" id="182803"/>
    <lineage>
        <taxon>Eukaryota</taxon>
        <taxon>Metazoa</taxon>
        <taxon>Ecdysozoa</taxon>
        <taxon>Arthropoda</taxon>
        <taxon>Chelicerata</taxon>
        <taxon>Arachnida</taxon>
        <taxon>Araneae</taxon>
        <taxon>Araneomorphae</taxon>
        <taxon>Entelegynae</taxon>
        <taxon>Araneoidea</taxon>
        <taxon>Araneidae</taxon>
        <taxon>Araneus</taxon>
    </lineage>
</organism>
<gene>
    <name evidence="2" type="ORF">AVEN_66598_1</name>
</gene>
<dbReference type="EMBL" id="BGPR01006633">
    <property type="protein sequence ID" value="GBN20552.1"/>
    <property type="molecule type" value="Genomic_DNA"/>
</dbReference>
<name>A0A4Y2M1D3_ARAVE</name>
<comment type="caution">
    <text evidence="2">The sequence shown here is derived from an EMBL/GenBank/DDBJ whole genome shotgun (WGS) entry which is preliminary data.</text>
</comment>
<keyword evidence="3" id="KW-1185">Reference proteome</keyword>
<feature type="region of interest" description="Disordered" evidence="1">
    <location>
        <begin position="47"/>
        <end position="88"/>
    </location>
</feature>
<evidence type="ECO:0000256" key="1">
    <source>
        <dbReference type="SAM" id="MobiDB-lite"/>
    </source>
</evidence>
<reference evidence="2 3" key="1">
    <citation type="journal article" date="2019" name="Sci. Rep.">
        <title>Orb-weaving spider Araneus ventricosus genome elucidates the spidroin gene catalogue.</title>
        <authorList>
            <person name="Kono N."/>
            <person name="Nakamura H."/>
            <person name="Ohtoshi R."/>
            <person name="Moran D.A.P."/>
            <person name="Shinohara A."/>
            <person name="Yoshida Y."/>
            <person name="Fujiwara M."/>
            <person name="Mori M."/>
            <person name="Tomita M."/>
            <person name="Arakawa K."/>
        </authorList>
    </citation>
    <scope>NUCLEOTIDE SEQUENCE [LARGE SCALE GENOMIC DNA]</scope>
</reference>
<feature type="compositionally biased region" description="Low complexity" evidence="1">
    <location>
        <begin position="54"/>
        <end position="64"/>
    </location>
</feature>
<proteinExistence type="predicted"/>
<accession>A0A4Y2M1D3</accession>
<sequence length="114" mass="13054">MTLSYHFTKPSAENTQLWWKSVLSNNLSRIKIAKLISFLTENENLVKQSPEATSSSDSDPDFSPSPRPQTYGLRHSRGSIPRSLFSPPTSELLEPVLKLFLFRESFFSYVNTHF</sequence>
<evidence type="ECO:0000313" key="3">
    <source>
        <dbReference type="Proteomes" id="UP000499080"/>
    </source>
</evidence>
<protein>
    <submittedName>
        <fullName evidence="2">Uncharacterized protein</fullName>
    </submittedName>
</protein>
<evidence type="ECO:0000313" key="2">
    <source>
        <dbReference type="EMBL" id="GBN20552.1"/>
    </source>
</evidence>
<dbReference type="Proteomes" id="UP000499080">
    <property type="component" value="Unassembled WGS sequence"/>
</dbReference>
<dbReference type="AlphaFoldDB" id="A0A4Y2M1D3"/>